<dbReference type="EMBL" id="BMMX01000046">
    <property type="protein sequence ID" value="GGL15033.1"/>
    <property type="molecule type" value="Genomic_DNA"/>
</dbReference>
<dbReference type="AlphaFoldDB" id="A0A8J3C600"/>
<evidence type="ECO:0000313" key="2">
    <source>
        <dbReference type="Proteomes" id="UP000656042"/>
    </source>
</evidence>
<dbReference type="InterPro" id="IPR036979">
    <property type="entry name" value="CM_dom_sf"/>
</dbReference>
<gene>
    <name evidence="1" type="ORF">GCM10012284_57130</name>
</gene>
<name>A0A8J3C600_9ACTN</name>
<proteinExistence type="predicted"/>
<accession>A0A8J3C600</accession>
<evidence type="ECO:0008006" key="3">
    <source>
        <dbReference type="Google" id="ProtNLM"/>
    </source>
</evidence>
<keyword evidence="2" id="KW-1185">Reference proteome</keyword>
<dbReference type="GO" id="GO:0046417">
    <property type="term" value="P:chorismate metabolic process"/>
    <property type="evidence" value="ECO:0007669"/>
    <property type="project" value="InterPro"/>
</dbReference>
<organism evidence="1 2">
    <name type="scientific">Mangrovihabitans endophyticus</name>
    <dbReference type="NCBI Taxonomy" id="1751298"/>
    <lineage>
        <taxon>Bacteria</taxon>
        <taxon>Bacillati</taxon>
        <taxon>Actinomycetota</taxon>
        <taxon>Actinomycetes</taxon>
        <taxon>Micromonosporales</taxon>
        <taxon>Micromonosporaceae</taxon>
        <taxon>Mangrovihabitans</taxon>
    </lineage>
</organism>
<comment type="caution">
    <text evidence="1">The sequence shown here is derived from an EMBL/GenBank/DDBJ whole genome shotgun (WGS) entry which is preliminary data.</text>
</comment>
<reference evidence="1" key="1">
    <citation type="journal article" date="2014" name="Int. J. Syst. Evol. Microbiol.">
        <title>Complete genome sequence of Corynebacterium casei LMG S-19264T (=DSM 44701T), isolated from a smear-ripened cheese.</title>
        <authorList>
            <consortium name="US DOE Joint Genome Institute (JGI-PGF)"/>
            <person name="Walter F."/>
            <person name="Albersmeier A."/>
            <person name="Kalinowski J."/>
            <person name="Ruckert C."/>
        </authorList>
    </citation>
    <scope>NUCLEOTIDE SEQUENCE</scope>
    <source>
        <strain evidence="1">CGMCC 4.7299</strain>
    </source>
</reference>
<protein>
    <recommendedName>
        <fullName evidence="3">Chorismate mutase</fullName>
    </recommendedName>
</protein>
<sequence length="100" mass="10806">MIEGMTAGVTVTSEDLFVPDPAGGPCDPLDDLLITLLIDRTRRARDHHAARCEAGLPARKLAWEYAMMKRYTARLGAHGADIARAVLALAHSESELPPAE</sequence>
<dbReference type="Gene3D" id="1.20.59.10">
    <property type="entry name" value="Chorismate mutase"/>
    <property type="match status" value="1"/>
</dbReference>
<evidence type="ECO:0000313" key="1">
    <source>
        <dbReference type="EMBL" id="GGL15033.1"/>
    </source>
</evidence>
<dbReference type="Proteomes" id="UP000656042">
    <property type="component" value="Unassembled WGS sequence"/>
</dbReference>
<reference evidence="1" key="2">
    <citation type="submission" date="2020-09" db="EMBL/GenBank/DDBJ databases">
        <authorList>
            <person name="Sun Q."/>
            <person name="Zhou Y."/>
        </authorList>
    </citation>
    <scope>NUCLEOTIDE SEQUENCE</scope>
    <source>
        <strain evidence="1">CGMCC 4.7299</strain>
    </source>
</reference>